<evidence type="ECO:0000256" key="1">
    <source>
        <dbReference type="ARBA" id="ARBA00022679"/>
    </source>
</evidence>
<dbReference type="Gene3D" id="3.40.50.2000">
    <property type="entry name" value="Glycogen Phosphorylase B"/>
    <property type="match status" value="1"/>
</dbReference>
<evidence type="ECO:0000313" key="3">
    <source>
        <dbReference type="EMBL" id="OOF99643.1"/>
    </source>
</evidence>
<dbReference type="InterPro" id="IPR050426">
    <property type="entry name" value="Glycosyltransferase_28"/>
</dbReference>
<protein>
    <submittedName>
        <fullName evidence="3">Glycosyltransferase family 1 protein</fullName>
    </submittedName>
</protein>
<dbReference type="STRING" id="602072.A0A1R3RYT2"/>
<name>A0A1R3RYT2_ASPC5</name>
<accession>A0A1R3RYT2</accession>
<organism evidence="3 4">
    <name type="scientific">Aspergillus carbonarius (strain ITEM 5010)</name>
    <dbReference type="NCBI Taxonomy" id="602072"/>
    <lineage>
        <taxon>Eukaryota</taxon>
        <taxon>Fungi</taxon>
        <taxon>Dikarya</taxon>
        <taxon>Ascomycota</taxon>
        <taxon>Pezizomycotina</taxon>
        <taxon>Eurotiomycetes</taxon>
        <taxon>Eurotiomycetidae</taxon>
        <taxon>Eurotiales</taxon>
        <taxon>Aspergillaceae</taxon>
        <taxon>Aspergillus</taxon>
        <taxon>Aspergillus subgen. Circumdati</taxon>
    </lineage>
</organism>
<evidence type="ECO:0000259" key="2">
    <source>
        <dbReference type="Pfam" id="PF06722"/>
    </source>
</evidence>
<dbReference type="OrthoDB" id="5835829at2759"/>
<gene>
    <name evidence="3" type="ORF">ASPCADRAFT_138330</name>
</gene>
<dbReference type="OMA" id="DYGQANV"/>
<dbReference type="Proteomes" id="UP000188318">
    <property type="component" value="Unassembled WGS sequence"/>
</dbReference>
<dbReference type="CDD" id="cd03784">
    <property type="entry name" value="GT1_Gtf-like"/>
    <property type="match status" value="1"/>
</dbReference>
<dbReference type="AlphaFoldDB" id="A0A1R3RYT2"/>
<proteinExistence type="predicted"/>
<dbReference type="EMBL" id="KV907494">
    <property type="protein sequence ID" value="OOF99643.1"/>
    <property type="molecule type" value="Genomic_DNA"/>
</dbReference>
<dbReference type="Pfam" id="PF06722">
    <property type="entry name" value="EryCIII-like_C"/>
    <property type="match status" value="1"/>
</dbReference>
<dbReference type="PANTHER" id="PTHR48050">
    <property type="entry name" value="STEROL 3-BETA-GLUCOSYLTRANSFERASE"/>
    <property type="match status" value="1"/>
</dbReference>
<dbReference type="SUPFAM" id="SSF53756">
    <property type="entry name" value="UDP-Glycosyltransferase/glycogen phosphorylase"/>
    <property type="match status" value="1"/>
</dbReference>
<feature type="domain" description="Erythromycin biosynthesis protein CIII-like C-terminal" evidence="2">
    <location>
        <begin position="378"/>
        <end position="459"/>
    </location>
</feature>
<evidence type="ECO:0000313" key="4">
    <source>
        <dbReference type="Proteomes" id="UP000188318"/>
    </source>
</evidence>
<dbReference type="VEuPathDB" id="FungiDB:ASPCADRAFT_138330"/>
<dbReference type="InterPro" id="IPR002213">
    <property type="entry name" value="UDP_glucos_trans"/>
</dbReference>
<sequence>MSSRRTSLTPTSSDKMPRVLFLTNSECGKASVILAVAHEFLINSSYKIHIGSFRPLKKQIAELNYHAASYGSTRNTAVLEEIPGLSIKQIRIRDGQVDDVWDVHKVGLCAALKTYRNVLSPALLPWMGVEYVSIFDAIVGVVQALTPTLIIVDPSFVPAVDVCRNLRWRHVLLGSDPAQEHVVQPSLANLLQYPLIGSGFTYPLECWAKLCNVYLGFQLERAVKDSGSFKDVEEARHARGIEGPIPIPYMHHGKAVNDTIISPGRLETDYPLTMPENITLCGPIVRPYRPIAEEDPEIAHWLFQRPTVLINMGTRFNYDDKRQIEFGKAVCKLLGAKPDLQVLWKLQRDEGVTVSRELIEILQLHIVQQRVRIESWFAFEPMSLLMSSHITCVVHHGGTNVYHEAVRAGVPQVVLPVWFDTYNFAARVEYLGIGVWGSRKTAPDVSGEELGEALLRVLASDEPNGMREWAQHVSAQLPLKDGRVVAYEKILEVLGQPWEAPPTRSRTRA</sequence>
<dbReference type="GO" id="GO:0016758">
    <property type="term" value="F:hexosyltransferase activity"/>
    <property type="evidence" value="ECO:0007669"/>
    <property type="project" value="UniProtKB-ARBA"/>
</dbReference>
<keyword evidence="1 3" id="KW-0808">Transferase</keyword>
<dbReference type="GO" id="GO:0008194">
    <property type="term" value="F:UDP-glycosyltransferase activity"/>
    <property type="evidence" value="ECO:0007669"/>
    <property type="project" value="InterPro"/>
</dbReference>
<reference evidence="4" key="1">
    <citation type="journal article" date="2017" name="Genome Biol.">
        <title>Comparative genomics reveals high biological diversity and specific adaptations in the industrially and medically important fungal genus Aspergillus.</title>
        <authorList>
            <person name="de Vries R.P."/>
            <person name="Riley R."/>
            <person name="Wiebenga A."/>
            <person name="Aguilar-Osorio G."/>
            <person name="Amillis S."/>
            <person name="Uchima C.A."/>
            <person name="Anderluh G."/>
            <person name="Asadollahi M."/>
            <person name="Askin M."/>
            <person name="Barry K."/>
            <person name="Battaglia E."/>
            <person name="Bayram O."/>
            <person name="Benocci T."/>
            <person name="Braus-Stromeyer S.A."/>
            <person name="Caldana C."/>
            <person name="Canovas D."/>
            <person name="Cerqueira G.C."/>
            <person name="Chen F."/>
            <person name="Chen W."/>
            <person name="Choi C."/>
            <person name="Clum A."/>
            <person name="Dos Santos R.A."/>
            <person name="Damasio A.R."/>
            <person name="Diallinas G."/>
            <person name="Emri T."/>
            <person name="Fekete E."/>
            <person name="Flipphi M."/>
            <person name="Freyberg S."/>
            <person name="Gallo A."/>
            <person name="Gournas C."/>
            <person name="Habgood R."/>
            <person name="Hainaut M."/>
            <person name="Harispe M.L."/>
            <person name="Henrissat B."/>
            <person name="Hilden K.S."/>
            <person name="Hope R."/>
            <person name="Hossain A."/>
            <person name="Karabika E."/>
            <person name="Karaffa L."/>
            <person name="Karanyi Z."/>
            <person name="Krasevec N."/>
            <person name="Kuo A."/>
            <person name="Kusch H."/>
            <person name="LaButti K."/>
            <person name="Lagendijk E.L."/>
            <person name="Lapidus A."/>
            <person name="Levasseur A."/>
            <person name="Lindquist E."/>
            <person name="Lipzen A."/>
            <person name="Logrieco A.F."/>
            <person name="MacCabe A."/>
            <person name="Maekelae M.R."/>
            <person name="Malavazi I."/>
            <person name="Melin P."/>
            <person name="Meyer V."/>
            <person name="Mielnichuk N."/>
            <person name="Miskei M."/>
            <person name="Molnar A.P."/>
            <person name="Mule G."/>
            <person name="Ngan C.Y."/>
            <person name="Orejas M."/>
            <person name="Orosz E."/>
            <person name="Ouedraogo J.P."/>
            <person name="Overkamp K.M."/>
            <person name="Park H.-S."/>
            <person name="Perrone G."/>
            <person name="Piumi F."/>
            <person name="Punt P.J."/>
            <person name="Ram A.F."/>
            <person name="Ramon A."/>
            <person name="Rauscher S."/>
            <person name="Record E."/>
            <person name="Riano-Pachon D.M."/>
            <person name="Robert V."/>
            <person name="Roehrig J."/>
            <person name="Ruller R."/>
            <person name="Salamov A."/>
            <person name="Salih N.S."/>
            <person name="Samson R.A."/>
            <person name="Sandor E."/>
            <person name="Sanguinetti M."/>
            <person name="Schuetze T."/>
            <person name="Sepcic K."/>
            <person name="Shelest E."/>
            <person name="Sherlock G."/>
            <person name="Sophianopoulou V."/>
            <person name="Squina F.M."/>
            <person name="Sun H."/>
            <person name="Susca A."/>
            <person name="Todd R.B."/>
            <person name="Tsang A."/>
            <person name="Unkles S.E."/>
            <person name="van de Wiele N."/>
            <person name="van Rossen-Uffink D."/>
            <person name="Oliveira J.V."/>
            <person name="Vesth T.C."/>
            <person name="Visser J."/>
            <person name="Yu J.-H."/>
            <person name="Zhou M."/>
            <person name="Andersen M.R."/>
            <person name="Archer D.B."/>
            <person name="Baker S.E."/>
            <person name="Benoit I."/>
            <person name="Brakhage A.A."/>
            <person name="Braus G.H."/>
            <person name="Fischer R."/>
            <person name="Frisvad J.C."/>
            <person name="Goldman G.H."/>
            <person name="Houbraken J."/>
            <person name="Oakley B."/>
            <person name="Pocsi I."/>
            <person name="Scazzocchio C."/>
            <person name="Seiboth B."/>
            <person name="vanKuyk P.A."/>
            <person name="Wortman J."/>
            <person name="Dyer P.S."/>
            <person name="Grigoriev I.V."/>
        </authorList>
    </citation>
    <scope>NUCLEOTIDE SEQUENCE [LARGE SCALE GENOMIC DNA]</scope>
    <source>
        <strain evidence="4">ITEM 5010</strain>
    </source>
</reference>
<keyword evidence="4" id="KW-1185">Reference proteome</keyword>
<dbReference type="InterPro" id="IPR010610">
    <property type="entry name" value="EryCIII-like_C"/>
</dbReference>
<dbReference type="PANTHER" id="PTHR48050:SF13">
    <property type="entry name" value="STEROL 3-BETA-GLUCOSYLTRANSFERASE UGT80A2"/>
    <property type="match status" value="1"/>
</dbReference>